<proteinExistence type="inferred from homology"/>
<evidence type="ECO:0000256" key="5">
    <source>
        <dbReference type="ARBA" id="ARBA00022795"/>
    </source>
</evidence>
<evidence type="ECO:0000256" key="1">
    <source>
        <dbReference type="ARBA" id="ARBA00003041"/>
    </source>
</evidence>
<comment type="function">
    <text evidence="1">Needed for flagellar regrowth and assembly.</text>
</comment>
<dbReference type="Proteomes" id="UP000676565">
    <property type="component" value="Unassembled WGS sequence"/>
</dbReference>
<reference evidence="9 10" key="1">
    <citation type="submission" date="2021-04" db="EMBL/GenBank/DDBJ databases">
        <authorList>
            <person name="Ivanova A."/>
        </authorList>
    </citation>
    <scope>NUCLEOTIDE SEQUENCE [LARGE SCALE GENOMIC DNA]</scope>
    <source>
        <strain evidence="9 10">G18</strain>
    </source>
</reference>
<dbReference type="InterPro" id="IPR051472">
    <property type="entry name" value="T3SS_Stator/FliH"/>
</dbReference>
<evidence type="ECO:0000313" key="9">
    <source>
        <dbReference type="EMBL" id="MBP3960877.1"/>
    </source>
</evidence>
<evidence type="ECO:0000256" key="7">
    <source>
        <dbReference type="ARBA" id="ARBA00023225"/>
    </source>
</evidence>
<evidence type="ECO:0000256" key="4">
    <source>
        <dbReference type="ARBA" id="ARBA00022448"/>
    </source>
</evidence>
<evidence type="ECO:0000313" key="10">
    <source>
        <dbReference type="Proteomes" id="UP000676565"/>
    </source>
</evidence>
<keyword evidence="5" id="KW-1005">Bacterial flagellum biogenesis</keyword>
<dbReference type="PANTHER" id="PTHR34982">
    <property type="entry name" value="YOP PROTEINS TRANSLOCATION PROTEIN L"/>
    <property type="match status" value="1"/>
</dbReference>
<accession>A0ABS5C4H1</accession>
<organism evidence="9 10">
    <name type="scientific">Gemmata palustris</name>
    <dbReference type="NCBI Taxonomy" id="2822762"/>
    <lineage>
        <taxon>Bacteria</taxon>
        <taxon>Pseudomonadati</taxon>
        <taxon>Planctomycetota</taxon>
        <taxon>Planctomycetia</taxon>
        <taxon>Gemmatales</taxon>
        <taxon>Gemmataceae</taxon>
        <taxon>Gemmata</taxon>
    </lineage>
</organism>
<evidence type="ECO:0000256" key="6">
    <source>
        <dbReference type="ARBA" id="ARBA00022927"/>
    </source>
</evidence>
<name>A0ABS5C4H1_9BACT</name>
<evidence type="ECO:0000259" key="8">
    <source>
        <dbReference type="Pfam" id="PF02108"/>
    </source>
</evidence>
<evidence type="ECO:0000256" key="2">
    <source>
        <dbReference type="ARBA" id="ARBA00006602"/>
    </source>
</evidence>
<dbReference type="InterPro" id="IPR018035">
    <property type="entry name" value="Flagellar_FliH/T3SS_HrpE"/>
</dbReference>
<dbReference type="Pfam" id="PF02108">
    <property type="entry name" value="FliH"/>
    <property type="match status" value="1"/>
</dbReference>
<protein>
    <recommendedName>
        <fullName evidence="3">Flagellar assembly protein FliH</fullName>
    </recommendedName>
</protein>
<comment type="similarity">
    <text evidence="2">Belongs to the FliH family.</text>
</comment>
<keyword evidence="6" id="KW-0653">Protein transport</keyword>
<sequence>MRSTPVAHRGSNPGSHEFRVRFSRRLRDARIVEAKEEIVSPPPVAPAPVVAPATTPAPQPAPVAAAQPIDFWTTNAGREIQADRERIEAALTNVKSAVENIRTERGERLREWQRAAIELALTIATRVLHEQVESGAFPIEAKVRDMIAQLGEDAAVTIRLNPDDLALLNKRLGGDSLLPDQINPRLVPDANLGRGDCQVEGRESMLLSDVTRELEEIRDELLRSLKNARS</sequence>
<keyword evidence="4" id="KW-0813">Transport</keyword>
<feature type="domain" description="Flagellar assembly protein FliH/Type III secretion system HrpE" evidence="8">
    <location>
        <begin position="90"/>
        <end position="209"/>
    </location>
</feature>
<keyword evidence="7" id="KW-1006">Bacterial flagellum protein export</keyword>
<gene>
    <name evidence="9" type="ORF">J8F10_37120</name>
</gene>
<dbReference type="PANTHER" id="PTHR34982:SF1">
    <property type="entry name" value="FLAGELLAR ASSEMBLY PROTEIN FLIH"/>
    <property type="match status" value="1"/>
</dbReference>
<dbReference type="RefSeq" id="WP_210663342.1">
    <property type="nucleotide sequence ID" value="NZ_JAGKQQ010000002.1"/>
</dbReference>
<evidence type="ECO:0000256" key="3">
    <source>
        <dbReference type="ARBA" id="ARBA00016507"/>
    </source>
</evidence>
<comment type="caution">
    <text evidence="9">The sequence shown here is derived from an EMBL/GenBank/DDBJ whole genome shotgun (WGS) entry which is preliminary data.</text>
</comment>
<dbReference type="EMBL" id="JAGKQQ010000002">
    <property type="protein sequence ID" value="MBP3960877.1"/>
    <property type="molecule type" value="Genomic_DNA"/>
</dbReference>
<keyword evidence="10" id="KW-1185">Reference proteome</keyword>